<dbReference type="GO" id="GO:0004499">
    <property type="term" value="F:N,N-dimethylaniline monooxygenase activity"/>
    <property type="evidence" value="ECO:0007669"/>
    <property type="project" value="InterPro"/>
</dbReference>
<name>A0AAE0IJN2_9PEZI</name>
<keyword evidence="6" id="KW-0560">Oxidoreductase</keyword>
<dbReference type="Pfam" id="PF00743">
    <property type="entry name" value="FMO-like"/>
    <property type="match status" value="1"/>
</dbReference>
<dbReference type="InterPro" id="IPR050775">
    <property type="entry name" value="FAD-binding_Monooxygenases"/>
</dbReference>
<evidence type="ECO:0000256" key="2">
    <source>
        <dbReference type="ARBA" id="ARBA00010139"/>
    </source>
</evidence>
<feature type="compositionally biased region" description="Gly residues" evidence="7">
    <location>
        <begin position="18"/>
        <end position="28"/>
    </location>
</feature>
<reference evidence="8" key="2">
    <citation type="submission" date="2023-06" db="EMBL/GenBank/DDBJ databases">
        <authorList>
            <consortium name="Lawrence Berkeley National Laboratory"/>
            <person name="Haridas S."/>
            <person name="Hensen N."/>
            <person name="Bonometti L."/>
            <person name="Westerberg I."/>
            <person name="Brannstrom I.O."/>
            <person name="Guillou S."/>
            <person name="Cros-Aarteil S."/>
            <person name="Calhoun S."/>
            <person name="Kuo A."/>
            <person name="Mondo S."/>
            <person name="Pangilinan J."/>
            <person name="Riley R."/>
            <person name="Labutti K."/>
            <person name="Andreopoulos B."/>
            <person name="Lipzen A."/>
            <person name="Chen C."/>
            <person name="Yanf M."/>
            <person name="Daum C."/>
            <person name="Ng V."/>
            <person name="Clum A."/>
            <person name="Steindorff A."/>
            <person name="Ohm R."/>
            <person name="Martin F."/>
            <person name="Silar P."/>
            <person name="Natvig D."/>
            <person name="Lalanne C."/>
            <person name="Gautier V."/>
            <person name="Ament-Velasquez S.L."/>
            <person name="Kruys A."/>
            <person name="Hutchinson M.I."/>
            <person name="Powell A.J."/>
            <person name="Barry K."/>
            <person name="Miller A.N."/>
            <person name="Grigoriev I.V."/>
            <person name="Debuchy R."/>
            <person name="Gladieux P."/>
            <person name="Thoren M.H."/>
            <person name="Johannesson H."/>
        </authorList>
    </citation>
    <scope>NUCLEOTIDE SEQUENCE</scope>
    <source>
        <strain evidence="8">CBS 118394</strain>
    </source>
</reference>
<keyword evidence="9" id="KW-1185">Reference proteome</keyword>
<dbReference type="Proteomes" id="UP001283341">
    <property type="component" value="Unassembled WGS sequence"/>
</dbReference>
<organism evidence="8 9">
    <name type="scientific">Apodospora peruviana</name>
    <dbReference type="NCBI Taxonomy" id="516989"/>
    <lineage>
        <taxon>Eukaryota</taxon>
        <taxon>Fungi</taxon>
        <taxon>Dikarya</taxon>
        <taxon>Ascomycota</taxon>
        <taxon>Pezizomycotina</taxon>
        <taxon>Sordariomycetes</taxon>
        <taxon>Sordariomycetidae</taxon>
        <taxon>Sordariales</taxon>
        <taxon>Lasiosphaeriaceae</taxon>
        <taxon>Apodospora</taxon>
    </lineage>
</organism>
<dbReference type="GO" id="GO:0050661">
    <property type="term" value="F:NADP binding"/>
    <property type="evidence" value="ECO:0007669"/>
    <property type="project" value="InterPro"/>
</dbReference>
<gene>
    <name evidence="8" type="ORF">B0H66DRAFT_550158</name>
</gene>
<dbReference type="AlphaFoldDB" id="A0AAE0IJN2"/>
<comment type="cofactor">
    <cofactor evidence="1">
        <name>FAD</name>
        <dbReference type="ChEBI" id="CHEBI:57692"/>
    </cofactor>
</comment>
<feature type="region of interest" description="Disordered" evidence="7">
    <location>
        <begin position="1"/>
        <end position="35"/>
    </location>
</feature>
<protein>
    <submittedName>
        <fullName evidence="8">Pyridine nucleotide-disulfide oxidoreductase-like protein</fullName>
    </submittedName>
</protein>
<evidence type="ECO:0000256" key="5">
    <source>
        <dbReference type="ARBA" id="ARBA00022857"/>
    </source>
</evidence>
<evidence type="ECO:0000313" key="8">
    <source>
        <dbReference type="EMBL" id="KAK3326138.1"/>
    </source>
</evidence>
<dbReference type="PANTHER" id="PTHR43098:SF2">
    <property type="entry name" value="FAD-BINDING MONOOXYGENASE AUSB-RELATED"/>
    <property type="match status" value="1"/>
</dbReference>
<dbReference type="PANTHER" id="PTHR43098">
    <property type="entry name" value="L-ORNITHINE N(5)-MONOOXYGENASE-RELATED"/>
    <property type="match status" value="1"/>
</dbReference>
<comment type="similarity">
    <text evidence="2">Belongs to the FAD-binding monooxygenase family.</text>
</comment>
<evidence type="ECO:0000256" key="1">
    <source>
        <dbReference type="ARBA" id="ARBA00001974"/>
    </source>
</evidence>
<reference evidence="8" key="1">
    <citation type="journal article" date="2023" name="Mol. Phylogenet. Evol.">
        <title>Genome-scale phylogeny and comparative genomics of the fungal order Sordariales.</title>
        <authorList>
            <person name="Hensen N."/>
            <person name="Bonometti L."/>
            <person name="Westerberg I."/>
            <person name="Brannstrom I.O."/>
            <person name="Guillou S."/>
            <person name="Cros-Aarteil S."/>
            <person name="Calhoun S."/>
            <person name="Haridas S."/>
            <person name="Kuo A."/>
            <person name="Mondo S."/>
            <person name="Pangilinan J."/>
            <person name="Riley R."/>
            <person name="LaButti K."/>
            <person name="Andreopoulos B."/>
            <person name="Lipzen A."/>
            <person name="Chen C."/>
            <person name="Yan M."/>
            <person name="Daum C."/>
            <person name="Ng V."/>
            <person name="Clum A."/>
            <person name="Steindorff A."/>
            <person name="Ohm R.A."/>
            <person name="Martin F."/>
            <person name="Silar P."/>
            <person name="Natvig D.O."/>
            <person name="Lalanne C."/>
            <person name="Gautier V."/>
            <person name="Ament-Velasquez S.L."/>
            <person name="Kruys A."/>
            <person name="Hutchinson M.I."/>
            <person name="Powell A.J."/>
            <person name="Barry K."/>
            <person name="Miller A.N."/>
            <person name="Grigoriev I.V."/>
            <person name="Debuchy R."/>
            <person name="Gladieux P."/>
            <person name="Hiltunen Thoren M."/>
            <person name="Johannesson H."/>
        </authorList>
    </citation>
    <scope>NUCLEOTIDE SEQUENCE</scope>
    <source>
        <strain evidence="8">CBS 118394</strain>
    </source>
</reference>
<dbReference type="GO" id="GO:0050660">
    <property type="term" value="F:flavin adenine dinucleotide binding"/>
    <property type="evidence" value="ECO:0007669"/>
    <property type="project" value="InterPro"/>
</dbReference>
<dbReference type="InterPro" id="IPR020946">
    <property type="entry name" value="Flavin_mOase-like"/>
</dbReference>
<dbReference type="EMBL" id="JAUEDM010000002">
    <property type="protein sequence ID" value="KAK3326138.1"/>
    <property type="molecule type" value="Genomic_DNA"/>
</dbReference>
<accession>A0AAE0IJN2</accession>
<dbReference type="SUPFAM" id="SSF51905">
    <property type="entry name" value="FAD/NAD(P)-binding domain"/>
    <property type="match status" value="1"/>
</dbReference>
<evidence type="ECO:0000256" key="3">
    <source>
        <dbReference type="ARBA" id="ARBA00022630"/>
    </source>
</evidence>
<evidence type="ECO:0000313" key="9">
    <source>
        <dbReference type="Proteomes" id="UP001283341"/>
    </source>
</evidence>
<keyword evidence="5" id="KW-0521">NADP</keyword>
<evidence type="ECO:0000256" key="4">
    <source>
        <dbReference type="ARBA" id="ARBA00022827"/>
    </source>
</evidence>
<evidence type="ECO:0000256" key="7">
    <source>
        <dbReference type="SAM" id="MobiDB-lite"/>
    </source>
</evidence>
<sequence>MTATEADQNGVNTTNGTNGSGNTDGHGANGSLPSQEDLALYTAQQKYAQEASKRLRPEGASQFVQLKNADSSRIRSLEADPWADHAALNAKPAAVKDGATYKFVIAGAGYGGLLFAVRLIQAGLASGPEDIRLIDAAGGFGGTWWWNRYPGLHCDVESYTYMPLLEETGYVPKKKYASGPELREHADRIATQWNLHGKVLFRATVRSVHWDEEKQDWHVRITEGRGPEEESRDIEVRAKYFIAVSGLFSNPHVPKIPGLDSFAGQMFHTARWNYHVSGGGPDDWALKGLEGKRVGIIGTGATAIQVVPQLARWAKEVYVFQRTPSAVNWRGQRATDPEEWKTKIANKKGWQAERMANLNAALSHELKDGEEDMINDAWTKLGGYCATIGSSKWGIIEPTPEKIGEHVARIYKLDFPCTEATRARVDDIVADPKTAASLKAWYPSWCKRPTFSDEYLQAFNLPHVHLIDTDGKGVDSATSSGLVVGGSEYPLDVLVLSTGFRSPAVAGGSPGIRNGIEMYGRGGVSVDNKWQDVGAATLHGVCTSGFPNLFFNGVAQSVGAPNYSFMLGVSATHVVHIVGEAERRAAREGGSRAVVEVTKEAEEAWSMEIMGHAAFFATMMGCTPGYINSEGESLGVPTDPKEMFKKSRASVWSQGTATFTRRLEEYRAEGSLRGLEVTVVRV</sequence>
<keyword evidence="4" id="KW-0274">FAD</keyword>
<evidence type="ECO:0000256" key="6">
    <source>
        <dbReference type="ARBA" id="ARBA00023002"/>
    </source>
</evidence>
<comment type="caution">
    <text evidence="8">The sequence shown here is derived from an EMBL/GenBank/DDBJ whole genome shotgun (WGS) entry which is preliminary data.</text>
</comment>
<dbReference type="Gene3D" id="3.50.50.60">
    <property type="entry name" value="FAD/NAD(P)-binding domain"/>
    <property type="match status" value="2"/>
</dbReference>
<keyword evidence="3" id="KW-0285">Flavoprotein</keyword>
<dbReference type="InterPro" id="IPR036188">
    <property type="entry name" value="FAD/NAD-bd_sf"/>
</dbReference>
<proteinExistence type="inferred from homology"/>